<dbReference type="Proteomes" id="UP000314294">
    <property type="component" value="Unassembled WGS sequence"/>
</dbReference>
<accession>A0A4Z2H3N1</accession>
<feature type="domain" description="Cadherin" evidence="10">
    <location>
        <begin position="115"/>
        <end position="210"/>
    </location>
</feature>
<feature type="domain" description="Cadherin" evidence="10">
    <location>
        <begin position="529"/>
        <end position="671"/>
    </location>
</feature>
<evidence type="ECO:0000256" key="8">
    <source>
        <dbReference type="PROSITE-ProRule" id="PRU00043"/>
    </source>
</evidence>
<dbReference type="GO" id="GO:0007156">
    <property type="term" value="P:homophilic cell adhesion via plasma membrane adhesion molecules"/>
    <property type="evidence" value="ECO:0007669"/>
    <property type="project" value="InterPro"/>
</dbReference>
<protein>
    <submittedName>
        <fullName evidence="11">Protocadherin Fat 4</fullName>
    </submittedName>
</protein>
<dbReference type="PROSITE" id="PS50268">
    <property type="entry name" value="CADHERIN_2"/>
    <property type="match status" value="7"/>
</dbReference>
<evidence type="ECO:0000256" key="4">
    <source>
        <dbReference type="ARBA" id="ARBA00022737"/>
    </source>
</evidence>
<keyword evidence="6" id="KW-1133">Transmembrane helix</keyword>
<keyword evidence="4" id="KW-0677">Repeat</keyword>
<name>A0A4Z2H3N1_9TELE</name>
<gene>
    <name evidence="11" type="primary">FAT4_1</name>
    <name evidence="11" type="ORF">EYF80_029299</name>
</gene>
<feature type="domain" description="Cadherin" evidence="10">
    <location>
        <begin position="780"/>
        <end position="940"/>
    </location>
</feature>
<evidence type="ECO:0000313" key="12">
    <source>
        <dbReference type="Proteomes" id="UP000314294"/>
    </source>
</evidence>
<dbReference type="PANTHER" id="PTHR24026:SF126">
    <property type="entry name" value="PROTOCADHERIN FAT 4"/>
    <property type="match status" value="1"/>
</dbReference>
<dbReference type="InterPro" id="IPR002126">
    <property type="entry name" value="Cadherin-like_dom"/>
</dbReference>
<dbReference type="PROSITE" id="PS00232">
    <property type="entry name" value="CADHERIN_1"/>
    <property type="match status" value="3"/>
</dbReference>
<evidence type="ECO:0000313" key="11">
    <source>
        <dbReference type="EMBL" id="TNN60448.1"/>
    </source>
</evidence>
<organism evidence="11 12">
    <name type="scientific">Liparis tanakae</name>
    <name type="common">Tanaka's snailfish</name>
    <dbReference type="NCBI Taxonomy" id="230148"/>
    <lineage>
        <taxon>Eukaryota</taxon>
        <taxon>Metazoa</taxon>
        <taxon>Chordata</taxon>
        <taxon>Craniata</taxon>
        <taxon>Vertebrata</taxon>
        <taxon>Euteleostomi</taxon>
        <taxon>Actinopterygii</taxon>
        <taxon>Neopterygii</taxon>
        <taxon>Teleostei</taxon>
        <taxon>Neoteleostei</taxon>
        <taxon>Acanthomorphata</taxon>
        <taxon>Eupercaria</taxon>
        <taxon>Perciformes</taxon>
        <taxon>Cottioidei</taxon>
        <taxon>Cottales</taxon>
        <taxon>Liparidae</taxon>
        <taxon>Liparis</taxon>
    </lineage>
</organism>
<evidence type="ECO:0000256" key="6">
    <source>
        <dbReference type="ARBA" id="ARBA00022989"/>
    </source>
</evidence>
<dbReference type="Gene3D" id="2.60.40.60">
    <property type="entry name" value="Cadherins"/>
    <property type="match status" value="9"/>
</dbReference>
<dbReference type="AlphaFoldDB" id="A0A4Z2H3N1"/>
<dbReference type="PANTHER" id="PTHR24026">
    <property type="entry name" value="FAT ATYPICAL CADHERIN-RELATED"/>
    <property type="match status" value="1"/>
</dbReference>
<evidence type="ECO:0000256" key="3">
    <source>
        <dbReference type="ARBA" id="ARBA00022729"/>
    </source>
</evidence>
<dbReference type="SMART" id="SM00112">
    <property type="entry name" value="CA"/>
    <property type="match status" value="6"/>
</dbReference>
<keyword evidence="2" id="KW-0812">Transmembrane</keyword>
<dbReference type="GO" id="GO:0005509">
    <property type="term" value="F:calcium ion binding"/>
    <property type="evidence" value="ECO:0007669"/>
    <property type="project" value="UniProtKB-UniRule"/>
</dbReference>
<proteinExistence type="predicted"/>
<keyword evidence="12" id="KW-1185">Reference proteome</keyword>
<dbReference type="FunFam" id="2.60.40.60:FF:000033">
    <property type="entry name" value="FAT atypical cadherin 1"/>
    <property type="match status" value="1"/>
</dbReference>
<feature type="signal peptide" evidence="9">
    <location>
        <begin position="1"/>
        <end position="23"/>
    </location>
</feature>
<feature type="chain" id="PRO_5021502254" evidence="9">
    <location>
        <begin position="24"/>
        <end position="941"/>
    </location>
</feature>
<evidence type="ECO:0000256" key="5">
    <source>
        <dbReference type="ARBA" id="ARBA00022837"/>
    </source>
</evidence>
<comment type="caution">
    <text evidence="11">The sequence shown here is derived from an EMBL/GenBank/DDBJ whole genome shotgun (WGS) entry which is preliminary data.</text>
</comment>
<keyword evidence="5 8" id="KW-0106">Calcium</keyword>
<sequence>MDSGGLVPVGLLLALYAGVCVVGELPVGDVEVMGGVTGGVKLVSHIFPTHLRFLELSYTPGNANATVHTKMPLDADELLDNDKTLYYALKCDGSLKTSTRTLKISDINNKRPIFTQRIYSTNVSETQSVDSEVLRVTAVDGDSSPVNNREPTSDDFMMINSGAFMLKRPLNYNVAQKYAFIVTAKDVGGLNDSASVQINVVDFDNLNPYFIHNSYRAFIPENQVGSFRTIEPEAIKAQDGDTGLNVTLTYSISSDKYRSNFGMDSSSGVVSLLTALDREKLDGGPISVNIKVAQTDNALKTADAVVSVTVEDVNDNAPQFDQSSYYATLPENSPLGAVVFKAVVTDLDQGGFVGTLRILPESSPFSIDSDGTVRVKDSSALDREVTGSFAFQIEARETDPPNAVREVEVNVTLLDENDNAPLFTSSVYEGKVFANQSVGMLLVQVKAADADAGDNGKIKYSLDFGNDDGFFSVEETSGNVTLLKLIALQQNQILRFPLYVTARDGGAVSRSSSTQVNVLAPGDSKPQFLHEVYRGTVEEEQEAGVVILKVDFLSLGAEAPVTLRVETEDDKFAISSTGEFSTLVKLDYDEAPHNYSVRISISDGVSEATAAGRFSVDRLSGAVSLAAAVDRETTAEYDLLLVAEDRGRPARSATAALLVRVADVNDNAPRFSEAEYRAEVSEAEASGAILLAVSAADPDEDANGTVTYSILGQSPASDPPVFEVDSSSGALRLLGSLDYHQVKVYRLALQASDGGTPPLAGNGSVVVTVKDVNNKPPQFSQDVYHLAVSENLASGASILTLEVTDEDEVSLQHPRLCGVVLSPRVVVNLRVVSLTEGVAFRSSSYNFSVPENRPAAAWVGGVWASAGSPLYGVAYALRTHADRFLVNASGAVLSRQLLDKEEQEWYVLDVEAVDTRTPPTTATAMVRSELFISNGIHPTDV</sequence>
<dbReference type="EMBL" id="SRLO01000333">
    <property type="protein sequence ID" value="TNN60448.1"/>
    <property type="molecule type" value="Genomic_DNA"/>
</dbReference>
<evidence type="ECO:0000256" key="7">
    <source>
        <dbReference type="ARBA" id="ARBA00023136"/>
    </source>
</evidence>
<dbReference type="GO" id="GO:0009653">
    <property type="term" value="P:anatomical structure morphogenesis"/>
    <property type="evidence" value="ECO:0007669"/>
    <property type="project" value="UniProtKB-ARBA"/>
</dbReference>
<dbReference type="OrthoDB" id="6252479at2759"/>
<feature type="domain" description="Cadherin" evidence="10">
    <location>
        <begin position="211"/>
        <end position="320"/>
    </location>
</feature>
<dbReference type="SUPFAM" id="SSF49313">
    <property type="entry name" value="Cadherin-like"/>
    <property type="match status" value="7"/>
</dbReference>
<dbReference type="InterPro" id="IPR015919">
    <property type="entry name" value="Cadherin-like_sf"/>
</dbReference>
<feature type="domain" description="Cadherin" evidence="10">
    <location>
        <begin position="321"/>
        <end position="423"/>
    </location>
</feature>
<feature type="domain" description="Cadherin" evidence="10">
    <location>
        <begin position="672"/>
        <end position="779"/>
    </location>
</feature>
<comment type="subcellular location">
    <subcellularLocation>
        <location evidence="1">Membrane</location>
        <topology evidence="1">Single-pass membrane protein</topology>
    </subcellularLocation>
</comment>
<dbReference type="Pfam" id="PF00028">
    <property type="entry name" value="Cadherin"/>
    <property type="match status" value="5"/>
</dbReference>
<evidence type="ECO:0000256" key="2">
    <source>
        <dbReference type="ARBA" id="ARBA00022692"/>
    </source>
</evidence>
<dbReference type="CDD" id="cd11304">
    <property type="entry name" value="Cadherin_repeat"/>
    <property type="match status" value="7"/>
</dbReference>
<keyword evidence="7" id="KW-0472">Membrane</keyword>
<dbReference type="InterPro" id="IPR020894">
    <property type="entry name" value="Cadherin_CS"/>
</dbReference>
<evidence type="ECO:0000256" key="1">
    <source>
        <dbReference type="ARBA" id="ARBA00004167"/>
    </source>
</evidence>
<dbReference type="PRINTS" id="PR00205">
    <property type="entry name" value="CADHERIN"/>
</dbReference>
<feature type="domain" description="Cadherin" evidence="10">
    <location>
        <begin position="424"/>
        <end position="528"/>
    </location>
</feature>
<dbReference type="GO" id="GO:0005886">
    <property type="term" value="C:plasma membrane"/>
    <property type="evidence" value="ECO:0007669"/>
    <property type="project" value="UniProtKB-SubCell"/>
</dbReference>
<reference evidence="11 12" key="1">
    <citation type="submission" date="2019-03" db="EMBL/GenBank/DDBJ databases">
        <title>First draft genome of Liparis tanakae, snailfish: a comprehensive survey of snailfish specific genes.</title>
        <authorList>
            <person name="Kim W."/>
            <person name="Song I."/>
            <person name="Jeong J.-H."/>
            <person name="Kim D."/>
            <person name="Kim S."/>
            <person name="Ryu S."/>
            <person name="Song J.Y."/>
            <person name="Lee S.K."/>
        </authorList>
    </citation>
    <scope>NUCLEOTIDE SEQUENCE [LARGE SCALE GENOMIC DNA]</scope>
    <source>
        <tissue evidence="11">Muscle</tissue>
    </source>
</reference>
<dbReference type="FunFam" id="2.60.40.60:FF:000020">
    <property type="entry name" value="Dachsous cadherin-related 1b"/>
    <property type="match status" value="1"/>
</dbReference>
<keyword evidence="3 9" id="KW-0732">Signal</keyword>
<evidence type="ECO:0000259" key="10">
    <source>
        <dbReference type="PROSITE" id="PS50268"/>
    </source>
</evidence>
<evidence type="ECO:0000256" key="9">
    <source>
        <dbReference type="SAM" id="SignalP"/>
    </source>
</evidence>